<keyword evidence="4" id="KW-1185">Reference proteome</keyword>
<feature type="region of interest" description="Disordered" evidence="2">
    <location>
        <begin position="100"/>
        <end position="143"/>
    </location>
</feature>
<dbReference type="OrthoDB" id="6436213at2759"/>
<keyword evidence="1" id="KW-0193">Cuticle</keyword>
<dbReference type="Pfam" id="PF00379">
    <property type="entry name" value="Chitin_bind_4"/>
    <property type="match status" value="3"/>
</dbReference>
<organism evidence="3 4">
    <name type="scientific">Ceutorhynchus assimilis</name>
    <name type="common">cabbage seed weevil</name>
    <dbReference type="NCBI Taxonomy" id="467358"/>
    <lineage>
        <taxon>Eukaryota</taxon>
        <taxon>Metazoa</taxon>
        <taxon>Ecdysozoa</taxon>
        <taxon>Arthropoda</taxon>
        <taxon>Hexapoda</taxon>
        <taxon>Insecta</taxon>
        <taxon>Pterygota</taxon>
        <taxon>Neoptera</taxon>
        <taxon>Endopterygota</taxon>
        <taxon>Coleoptera</taxon>
        <taxon>Polyphaga</taxon>
        <taxon>Cucujiformia</taxon>
        <taxon>Curculionidae</taxon>
        <taxon>Ceutorhynchinae</taxon>
        <taxon>Ceutorhynchus</taxon>
    </lineage>
</organism>
<name>A0A9N9MXV0_9CUCU</name>
<dbReference type="GO" id="GO:0042302">
    <property type="term" value="F:structural constituent of cuticle"/>
    <property type="evidence" value="ECO:0007669"/>
    <property type="project" value="UniProtKB-UniRule"/>
</dbReference>
<evidence type="ECO:0000256" key="2">
    <source>
        <dbReference type="SAM" id="MobiDB-lite"/>
    </source>
</evidence>
<evidence type="ECO:0000313" key="3">
    <source>
        <dbReference type="EMBL" id="CAG9771265.1"/>
    </source>
</evidence>
<dbReference type="PROSITE" id="PS51155">
    <property type="entry name" value="CHIT_BIND_RR_2"/>
    <property type="match status" value="2"/>
</dbReference>
<dbReference type="EMBL" id="OU892283">
    <property type="protein sequence ID" value="CAG9771265.1"/>
    <property type="molecule type" value="Genomic_DNA"/>
</dbReference>
<reference evidence="3" key="1">
    <citation type="submission" date="2022-01" db="EMBL/GenBank/DDBJ databases">
        <authorList>
            <person name="King R."/>
        </authorList>
    </citation>
    <scope>NUCLEOTIDE SEQUENCE</scope>
</reference>
<proteinExistence type="predicted"/>
<dbReference type="InterPro" id="IPR000618">
    <property type="entry name" value="Insect_cuticle"/>
</dbReference>
<evidence type="ECO:0000256" key="1">
    <source>
        <dbReference type="PROSITE-ProRule" id="PRU00497"/>
    </source>
</evidence>
<dbReference type="Proteomes" id="UP001152799">
    <property type="component" value="Chromosome 7"/>
</dbReference>
<dbReference type="AlphaFoldDB" id="A0A9N9MXV0"/>
<accession>A0A9N9MXV0</accession>
<protein>
    <submittedName>
        <fullName evidence="3">Uncharacterized protein</fullName>
    </submittedName>
</protein>
<sequence>MHKNRPVPLIKVSFKMYCLKLVLVTTIYLETLTWLTPLCTAYQYFVLGKNGDYKYGYRTDDAVVRQEADQRNQVSGHYFYRDDLGNFGLKYTSGVQGYSPQQFGPNDDADNPYPQGVSEDRHTSTYVNPNLQPPNRPQSQPRKPFPFANIWNYQKHLPTPFLTPYHLIDVPKYANHWQYSKGLNDRSYNFSFDTGNYRKSESSDSFGNIRGIFEYEDDAGYHDLSYFSNDTTGFVVTGGNLANSYNGPQPTTIHYPQELQKLSKFLNDFLDKLYSLPYGRGLKNHSYYFKFESDKHKIEETSNRNGNITGDFEYRDDHGLRHDLSYEIDELNGFRVIGGSLADNHDGIDSSTDTSEAKDDGEIVFLFGKTTMNPFITAE</sequence>
<evidence type="ECO:0000313" key="4">
    <source>
        <dbReference type="Proteomes" id="UP001152799"/>
    </source>
</evidence>
<gene>
    <name evidence="3" type="ORF">CEUTPL_LOCUS11703</name>
</gene>